<dbReference type="RefSeq" id="WP_111160237.1">
    <property type="nucleotide sequence ID" value="NZ_PCDP01000033.1"/>
</dbReference>
<comment type="caution">
    <text evidence="1">The sequence shown here is derived from an EMBL/GenBank/DDBJ whole genome shotgun (WGS) entry which is preliminary data.</text>
</comment>
<evidence type="ECO:0000313" key="1">
    <source>
        <dbReference type="EMBL" id="PZM14516.1"/>
    </source>
</evidence>
<sequence>MKGEARVERTVPADGWFANPCARFRPAAYWFWHSLPSTEEMTTQLADFAEKGYGTILIQTRLAFPRSLYMSPAFLKRYAEAVSIMAELGLVAGLYDDYNWASGQAAGLTVENADRLRERHLFWATSDSRTGAITSVVAPIIAAMGPDIADWLYEGGEARFGNWEIVAATLHPDGTTSPDNICDVTSLVTIAGVENGCEFSAACEVEDGYRLTVFLSATCLTSRLPNYLLPEVGARFVEVGLEPYASALGQLIPETLQFLFFDQPAPGFYKWAEIEGNLANSLLHSPDLMQKAEVASDCPISIVLLSLLYDVGPDTGVLRTKFYETYINLIYQSFFRPIKVFCSNHDLRLTGHEILPHVGSFDLNAGFTSIDPRVAPAVDFFGLDALRDETAVDANNFFAQLSPKLGDSVARANGRSRTMVEIYATALRTERRAAGQWELTPATLRSQSVRLHMAGARQVVMHGLYQTDGFDNDSRLFSNPRFDFAPGLNFEPWWRHHQHMSLETSRLSAFLEDFVPQTTVAVLYPLGTAWEKGPRHEHARHFGAWCGNLSALSCGHMIVDAKSLSKAELGCGTFTVNGLTFAALVMPALSSLELGELTETLGALRAAGVKVWLSREPGSNDVVENVEIVLGAPSPETVRDLVASLPRPQFAVTSDGTVANVIGTDADGWTRVVLFNDGGAVSNAKVAGISKLEFEIWDAAGATRTTAATASSLSITLDPQQFVCLRVRADTTKPSQPVSIPASLPLPHRVDILKDDWTLQISETGRPEPIQVNAGWHSQGFPSFSGTGSYITQINVREAARVILDLPGVSVAVTAYLDGRLVGACHHSPFRIDFGVLSTGAHQLLLDVSNTAANRYYAGTPYAGATWPDESGLTQPPRLLFFYPDNVE</sequence>
<dbReference type="Gene3D" id="2.60.120.260">
    <property type="entry name" value="Galactose-binding domain-like"/>
    <property type="match status" value="1"/>
</dbReference>
<accession>A0A2W4EL10</accession>
<reference evidence="1 2" key="1">
    <citation type="journal article" date="2018" name="Sci. Rep.">
        <title>Rhizobium tumorigenes sp. nov., a novel plant tumorigenic bacterium isolated from cane gall tumors on thornless blackberry.</title>
        <authorList>
            <person name="Kuzmanovi N."/>
            <person name="Smalla K."/>
            <person name="Gronow S."/>
            <person name="PuBawska J."/>
        </authorList>
    </citation>
    <scope>NUCLEOTIDE SEQUENCE [LARGE SCALE GENOMIC DNA]</scope>
    <source>
        <strain evidence="1 2">CCBAU 85046</strain>
    </source>
</reference>
<dbReference type="Proteomes" id="UP000248925">
    <property type="component" value="Unassembled WGS sequence"/>
</dbReference>
<proteinExistence type="predicted"/>
<gene>
    <name evidence="1" type="ORF">CPY51_10725</name>
</gene>
<name>A0A2W4EL10_9HYPH</name>
<evidence type="ECO:0000313" key="2">
    <source>
        <dbReference type="Proteomes" id="UP000248925"/>
    </source>
</evidence>
<dbReference type="PANTHER" id="PTHR36848:SF2">
    <property type="entry name" value="SECRETED PROTEIN"/>
    <property type="match status" value="1"/>
</dbReference>
<dbReference type="PANTHER" id="PTHR36848">
    <property type="entry name" value="DNA-BINDING PROTEIN (PUTATIVE SECRETED PROTEIN)-RELATED"/>
    <property type="match status" value="1"/>
</dbReference>
<dbReference type="OrthoDB" id="9761519at2"/>
<dbReference type="AlphaFoldDB" id="A0A2W4EL10"/>
<organism evidence="1 2">
    <name type="scientific">Rhizobium tubonense</name>
    <dbReference type="NCBI Taxonomy" id="484088"/>
    <lineage>
        <taxon>Bacteria</taxon>
        <taxon>Pseudomonadati</taxon>
        <taxon>Pseudomonadota</taxon>
        <taxon>Alphaproteobacteria</taxon>
        <taxon>Hyphomicrobiales</taxon>
        <taxon>Rhizobiaceae</taxon>
        <taxon>Rhizobium/Agrobacterium group</taxon>
        <taxon>Rhizobium</taxon>
    </lineage>
</organism>
<dbReference type="InterPro" id="IPR053161">
    <property type="entry name" value="Ulvan_degrading_GH"/>
</dbReference>
<dbReference type="SUPFAM" id="SSF49785">
    <property type="entry name" value="Galactose-binding domain-like"/>
    <property type="match status" value="1"/>
</dbReference>
<dbReference type="EMBL" id="PCDP01000033">
    <property type="protein sequence ID" value="PZM14516.1"/>
    <property type="molecule type" value="Genomic_DNA"/>
</dbReference>
<protein>
    <submittedName>
        <fullName evidence="1">Carbohydrate-binding protein</fullName>
    </submittedName>
</protein>
<keyword evidence="2" id="KW-1185">Reference proteome</keyword>
<dbReference type="InterPro" id="IPR008979">
    <property type="entry name" value="Galactose-bd-like_sf"/>
</dbReference>